<comment type="similarity">
    <text evidence="2 7">Belongs to the glycosyl hydrolase 43 family.</text>
</comment>
<comment type="pathway">
    <text evidence="1">Glycan metabolism; L-arabinan degradation.</text>
</comment>
<dbReference type="Gene3D" id="2.115.10.20">
    <property type="entry name" value="Glycosyl hydrolase domain, family 43"/>
    <property type="match status" value="1"/>
</dbReference>
<evidence type="ECO:0000256" key="1">
    <source>
        <dbReference type="ARBA" id="ARBA00004834"/>
    </source>
</evidence>
<dbReference type="AlphaFoldDB" id="A0A9D5Z185"/>
<dbReference type="EMBL" id="JACSPN010000038">
    <property type="protein sequence ID" value="MBE7702251.1"/>
    <property type="molecule type" value="Genomic_DNA"/>
</dbReference>
<dbReference type="CDD" id="cd08998">
    <property type="entry name" value="GH43_Arb43a-like"/>
    <property type="match status" value="1"/>
</dbReference>
<dbReference type="InterPro" id="IPR050727">
    <property type="entry name" value="GH43_arabinanases"/>
</dbReference>
<evidence type="ECO:0000256" key="6">
    <source>
        <dbReference type="PIRSR" id="PIRSR606710-2"/>
    </source>
</evidence>
<dbReference type="PANTHER" id="PTHR43301:SF3">
    <property type="entry name" value="ARABINAN ENDO-1,5-ALPHA-L-ARABINOSIDASE A-RELATED"/>
    <property type="match status" value="1"/>
</dbReference>
<evidence type="ECO:0000256" key="2">
    <source>
        <dbReference type="ARBA" id="ARBA00009865"/>
    </source>
</evidence>
<evidence type="ECO:0000256" key="7">
    <source>
        <dbReference type="RuleBase" id="RU361187"/>
    </source>
</evidence>
<dbReference type="Pfam" id="PF04616">
    <property type="entry name" value="Glyco_hydro_43"/>
    <property type="match status" value="1"/>
</dbReference>
<keyword evidence="9" id="KW-1185">Reference proteome</keyword>
<dbReference type="RefSeq" id="WP_193721446.1">
    <property type="nucleotide sequence ID" value="NZ_JACSPN010000038.1"/>
</dbReference>
<feature type="active site" description="Proton donor" evidence="5">
    <location>
        <position position="205"/>
    </location>
</feature>
<evidence type="ECO:0000256" key="4">
    <source>
        <dbReference type="ARBA" id="ARBA00023295"/>
    </source>
</evidence>
<dbReference type="GO" id="GO:0005975">
    <property type="term" value="P:carbohydrate metabolic process"/>
    <property type="evidence" value="ECO:0007669"/>
    <property type="project" value="InterPro"/>
</dbReference>
<dbReference type="Proteomes" id="UP000822993">
    <property type="component" value="Unassembled WGS sequence"/>
</dbReference>
<evidence type="ECO:0000256" key="5">
    <source>
        <dbReference type="PIRSR" id="PIRSR606710-1"/>
    </source>
</evidence>
<keyword evidence="4 7" id="KW-0326">Glycosidase</keyword>
<accession>A0A9D5Z185</accession>
<dbReference type="SUPFAM" id="SSF75005">
    <property type="entry name" value="Arabinanase/levansucrase/invertase"/>
    <property type="match status" value="1"/>
</dbReference>
<evidence type="ECO:0000313" key="8">
    <source>
        <dbReference type="EMBL" id="MBE7702251.1"/>
    </source>
</evidence>
<dbReference type="InterPro" id="IPR006710">
    <property type="entry name" value="Glyco_hydro_43"/>
</dbReference>
<name>A0A9D5Z185_9CELL</name>
<protein>
    <submittedName>
        <fullName evidence="8">Arabinan endo-1,5-alpha-L-arabinosidase</fullName>
    </submittedName>
</protein>
<proteinExistence type="inferred from homology"/>
<organism evidence="8 9">
    <name type="scientific">Oerskovia douganii</name>
    <dbReference type="NCBI Taxonomy" id="2762210"/>
    <lineage>
        <taxon>Bacteria</taxon>
        <taxon>Bacillati</taxon>
        <taxon>Actinomycetota</taxon>
        <taxon>Actinomycetes</taxon>
        <taxon>Micrococcales</taxon>
        <taxon>Cellulomonadaceae</taxon>
        <taxon>Oerskovia</taxon>
    </lineage>
</organism>
<dbReference type="GO" id="GO:0004553">
    <property type="term" value="F:hydrolase activity, hydrolyzing O-glycosyl compounds"/>
    <property type="evidence" value="ECO:0007669"/>
    <property type="project" value="InterPro"/>
</dbReference>
<feature type="active site" description="Proton acceptor" evidence="5">
    <location>
        <position position="15"/>
    </location>
</feature>
<comment type="caution">
    <text evidence="8">The sequence shown here is derived from an EMBL/GenBank/DDBJ whole genome shotgun (WGS) entry which is preliminary data.</text>
</comment>
<reference evidence="8 9" key="1">
    <citation type="submission" date="2020-08" db="EMBL/GenBank/DDBJ databases">
        <title>A Genomic Blueprint of the Chicken Gut Microbiome.</title>
        <authorList>
            <person name="Gilroy R."/>
            <person name="Ravi A."/>
            <person name="Getino M."/>
            <person name="Pursley I."/>
            <person name="Horton D.L."/>
            <person name="Alikhan N.-F."/>
            <person name="Baker D."/>
            <person name="Gharbi K."/>
            <person name="Hall N."/>
            <person name="Watson M."/>
            <person name="Adriaenssens E.M."/>
            <person name="Foster-Nyarko E."/>
            <person name="Jarju S."/>
            <person name="Secka A."/>
            <person name="Antonio M."/>
            <person name="Oren A."/>
            <person name="Chaudhuri R."/>
            <person name="La Ragione R.M."/>
            <person name="Hildebrand F."/>
            <person name="Pallen M.J."/>
        </authorList>
    </citation>
    <scope>NUCLEOTIDE SEQUENCE [LARGE SCALE GENOMIC DNA]</scope>
    <source>
        <strain evidence="8 9">Sa1BUA8</strain>
    </source>
</reference>
<sequence>MRDDAAGWGAEHAHDPTAVRDDDGTYWLFSTDTATDGPLRAGVQVRRSRDLVDWELHGWALEGVPGPAAAWSGAEGLWAPDVVRVADGWRMYYSASSFGSRRSAIGLATAQHPGGPWTDGGVVVASDHLPDPAGLAHPNAIDAQVVVAPDGRHHLVYGSFFGGIHVLDLDPATGLAPGAPAPGALHTAPGALVARRPRSVDGAVEGAFVVERPGGGWALLVSHGSLFSTYHVRVGVSDDVEGPYLDRSGRDLADLDAPDAGTTVLAGHRFAGGPGLLAPGHASVLTEPGRQTLVHHVRDAHDPTRHRVQVRRLVWTHDGWPLVAPQPWAGPSREVDDESAWPSDVAQLVGTWDRVHLDTDPSAVQASVRGPLDVAPGSGRAHGRGRFTWATSAGVEVAAVVFPSWDAVRGRAATSVTALGDDGRVVVATRVEDEP</sequence>
<evidence type="ECO:0000256" key="3">
    <source>
        <dbReference type="ARBA" id="ARBA00022801"/>
    </source>
</evidence>
<dbReference type="PANTHER" id="PTHR43301">
    <property type="entry name" value="ARABINAN ENDO-1,5-ALPHA-L-ARABINOSIDASE"/>
    <property type="match status" value="1"/>
</dbReference>
<feature type="site" description="Important for catalytic activity, responsible for pKa modulation of the active site Glu and correct orientation of both the proton donor and substrate" evidence="6">
    <location>
        <position position="142"/>
    </location>
</feature>
<gene>
    <name evidence="8" type="ORF">H9623_18320</name>
</gene>
<dbReference type="InterPro" id="IPR023296">
    <property type="entry name" value="Glyco_hydro_beta-prop_sf"/>
</dbReference>
<keyword evidence="3 7" id="KW-0378">Hydrolase</keyword>
<evidence type="ECO:0000313" key="9">
    <source>
        <dbReference type="Proteomes" id="UP000822993"/>
    </source>
</evidence>